<dbReference type="SMART" id="SM00530">
    <property type="entry name" value="HTH_XRE"/>
    <property type="match status" value="2"/>
</dbReference>
<feature type="region of interest" description="Disordered" evidence="2">
    <location>
        <begin position="164"/>
        <end position="185"/>
    </location>
</feature>
<dbReference type="Pfam" id="PF01381">
    <property type="entry name" value="HTH_3"/>
    <property type="match status" value="2"/>
</dbReference>
<dbReference type="Gene3D" id="1.10.260.40">
    <property type="entry name" value="lambda repressor-like DNA-binding domains"/>
    <property type="match status" value="2"/>
</dbReference>
<reference evidence="4 5" key="1">
    <citation type="journal article" date="2024" name="Int. J. Mol. Sci.">
        <title>Exploration of Alicyclobacillus spp. Genome in Search of Antibiotic Resistance.</title>
        <authorList>
            <person name="Bucka-Kolendo J."/>
            <person name="Kiousi D.E."/>
            <person name="Dekowska A."/>
            <person name="Mikolajczuk-Szczyrba A."/>
            <person name="Karadedos D.M."/>
            <person name="Michael P."/>
            <person name="Galanis A."/>
            <person name="Sokolowska B."/>
        </authorList>
    </citation>
    <scope>NUCLEOTIDE SEQUENCE [LARGE SCALE GENOMIC DNA]</scope>
    <source>
        <strain evidence="4 5">KKP 3000</strain>
    </source>
</reference>
<gene>
    <name evidence="4" type="ORF">KKP3000_001976</name>
</gene>
<feature type="domain" description="HTH cro/C1-type" evidence="3">
    <location>
        <begin position="8"/>
        <end position="62"/>
    </location>
</feature>
<evidence type="ECO:0000313" key="4">
    <source>
        <dbReference type="EMBL" id="MFB5192762.1"/>
    </source>
</evidence>
<evidence type="ECO:0000313" key="5">
    <source>
        <dbReference type="Proteomes" id="UP001579974"/>
    </source>
</evidence>
<feature type="domain" description="HTH cro/C1-type" evidence="3">
    <location>
        <begin position="80"/>
        <end position="134"/>
    </location>
</feature>
<protein>
    <submittedName>
        <fullName evidence="4">Helix-turn-helix domain-containing protein</fullName>
    </submittedName>
</protein>
<dbReference type="RefSeq" id="WP_275473203.1">
    <property type="nucleotide sequence ID" value="NZ_CP162940.1"/>
</dbReference>
<dbReference type="InterPro" id="IPR010982">
    <property type="entry name" value="Lambda_DNA-bd_dom_sf"/>
</dbReference>
<dbReference type="SUPFAM" id="SSF47413">
    <property type="entry name" value="lambda repressor-like DNA-binding domains"/>
    <property type="match status" value="2"/>
</dbReference>
<dbReference type="PANTHER" id="PTHR46558:SF11">
    <property type="entry name" value="HTH-TYPE TRANSCRIPTIONAL REGULATOR XRE"/>
    <property type="match status" value="1"/>
</dbReference>
<evidence type="ECO:0000256" key="1">
    <source>
        <dbReference type="ARBA" id="ARBA00023125"/>
    </source>
</evidence>
<accession>A0ABV5AKJ1</accession>
<keyword evidence="1" id="KW-0238">DNA-binding</keyword>
<evidence type="ECO:0000259" key="3">
    <source>
        <dbReference type="PROSITE" id="PS50943"/>
    </source>
</evidence>
<keyword evidence="5" id="KW-1185">Reference proteome</keyword>
<evidence type="ECO:0000256" key="2">
    <source>
        <dbReference type="SAM" id="MobiDB-lite"/>
    </source>
</evidence>
<organism evidence="4 5">
    <name type="scientific">Alicyclobacillus fastidiosus</name>
    <dbReference type="NCBI Taxonomy" id="392011"/>
    <lineage>
        <taxon>Bacteria</taxon>
        <taxon>Bacillati</taxon>
        <taxon>Bacillota</taxon>
        <taxon>Bacilli</taxon>
        <taxon>Bacillales</taxon>
        <taxon>Alicyclobacillaceae</taxon>
        <taxon>Alicyclobacillus</taxon>
    </lineage>
</organism>
<dbReference type="PANTHER" id="PTHR46558">
    <property type="entry name" value="TRACRIPTIONAL REGULATORY PROTEIN-RELATED-RELATED"/>
    <property type="match status" value="1"/>
</dbReference>
<dbReference type="Proteomes" id="UP001579974">
    <property type="component" value="Unassembled WGS sequence"/>
</dbReference>
<sequence length="243" mass="27505">METLGRRLASLRKNRGLTQGQLAQRLGLAQSTIASWETGKREPDPGTILKLASFFDTTTDFLLGRAVEIDSGFDGIGYAIREERNEHGLTQRELANHIGVSQRQISQFENGILPVPSDVLRKIADVFGMSLLAFLNRHDLYDEYIPHHFDGDVDAYAAFKKAEKEDAQNEGRHSDELSSKEERDIAKELERMMESLDSDKALAFDGEPLTDEDRELLRASLEHSLRTARIVAKKKFTPKKYKK</sequence>
<proteinExistence type="predicted"/>
<dbReference type="PROSITE" id="PS50943">
    <property type="entry name" value="HTH_CROC1"/>
    <property type="match status" value="2"/>
</dbReference>
<comment type="caution">
    <text evidence="4">The sequence shown here is derived from an EMBL/GenBank/DDBJ whole genome shotgun (WGS) entry which is preliminary data.</text>
</comment>
<dbReference type="CDD" id="cd00093">
    <property type="entry name" value="HTH_XRE"/>
    <property type="match status" value="2"/>
</dbReference>
<name>A0ABV5AKJ1_9BACL</name>
<dbReference type="InterPro" id="IPR001387">
    <property type="entry name" value="Cro/C1-type_HTH"/>
</dbReference>
<dbReference type="EMBL" id="JBDXSU010000028">
    <property type="protein sequence ID" value="MFB5192762.1"/>
    <property type="molecule type" value="Genomic_DNA"/>
</dbReference>